<keyword evidence="4" id="KW-1185">Reference proteome</keyword>
<sequence>MKRLSVLLAGAALCSLPATAALADCREELASLSADNATTASVAGSSAATGTTTNFETGTTSGGAASGESEQAGQISKDGSLAPLENAGDANTASAGSGSDTKSGTSSDMTASQSATPAEGNTTTNMSETANTGGVSKDGQTMPMAGAQGEGEPNVAMSGQDADAQQAGQQTAAANSGQGTGNDASGSSQMASASGGGYDQAIQRAHTAMEAGDETACLAAVEEARGMQGGQNSAQ</sequence>
<dbReference type="RefSeq" id="WP_268880370.1">
    <property type="nucleotide sequence ID" value="NZ_CP114029.1"/>
</dbReference>
<reference evidence="3" key="1">
    <citation type="submission" date="2022-12" db="EMBL/GenBank/DDBJ databases">
        <title>Jiella pelagia sp. nov., isolated from phosphonate enriched culture of Northwest Pacific surface seawater.</title>
        <authorList>
            <person name="Shin D.Y."/>
            <person name="Hwang C.Y."/>
        </authorList>
    </citation>
    <scope>NUCLEOTIDE SEQUENCE</scope>
    <source>
        <strain evidence="3">HL-NP1</strain>
    </source>
</reference>
<feature type="compositionally biased region" description="Low complexity" evidence="1">
    <location>
        <begin position="158"/>
        <end position="193"/>
    </location>
</feature>
<gene>
    <name evidence="3" type="ORF">OH818_21035</name>
</gene>
<evidence type="ECO:0000256" key="1">
    <source>
        <dbReference type="SAM" id="MobiDB-lite"/>
    </source>
</evidence>
<feature type="chain" id="PRO_5047391060" evidence="2">
    <location>
        <begin position="21"/>
        <end position="235"/>
    </location>
</feature>
<feature type="compositionally biased region" description="Low complexity" evidence="1">
    <location>
        <begin position="37"/>
        <end position="59"/>
    </location>
</feature>
<dbReference type="Proteomes" id="UP001164020">
    <property type="component" value="Chromosome"/>
</dbReference>
<proteinExistence type="predicted"/>
<feature type="compositionally biased region" description="Polar residues" evidence="1">
    <location>
        <begin position="109"/>
        <end position="134"/>
    </location>
</feature>
<evidence type="ECO:0000313" key="3">
    <source>
        <dbReference type="EMBL" id="WAP67899.1"/>
    </source>
</evidence>
<name>A0ABY7BWM0_9HYPH</name>
<accession>A0ABY7BWM0</accession>
<feature type="signal peptide" evidence="2">
    <location>
        <begin position="1"/>
        <end position="20"/>
    </location>
</feature>
<dbReference type="EMBL" id="CP114029">
    <property type="protein sequence ID" value="WAP67899.1"/>
    <property type="molecule type" value="Genomic_DNA"/>
</dbReference>
<evidence type="ECO:0000256" key="2">
    <source>
        <dbReference type="SAM" id="SignalP"/>
    </source>
</evidence>
<feature type="region of interest" description="Disordered" evidence="1">
    <location>
        <begin position="36"/>
        <end position="198"/>
    </location>
</feature>
<protein>
    <submittedName>
        <fullName evidence="3">Uncharacterized protein</fullName>
    </submittedName>
</protein>
<feature type="compositionally biased region" description="Low complexity" evidence="1">
    <location>
        <begin position="92"/>
        <end position="108"/>
    </location>
</feature>
<organism evidence="3 4">
    <name type="scientific">Jiella pelagia</name>
    <dbReference type="NCBI Taxonomy" id="2986949"/>
    <lineage>
        <taxon>Bacteria</taxon>
        <taxon>Pseudomonadati</taxon>
        <taxon>Pseudomonadota</taxon>
        <taxon>Alphaproteobacteria</taxon>
        <taxon>Hyphomicrobiales</taxon>
        <taxon>Aurantimonadaceae</taxon>
        <taxon>Jiella</taxon>
    </lineage>
</organism>
<keyword evidence="2" id="KW-0732">Signal</keyword>
<evidence type="ECO:0000313" key="4">
    <source>
        <dbReference type="Proteomes" id="UP001164020"/>
    </source>
</evidence>